<evidence type="ECO:0000313" key="5">
    <source>
        <dbReference type="EMBL" id="SEH43290.1"/>
    </source>
</evidence>
<dbReference type="STRING" id="1267564.SAMN05192561_1011011"/>
<dbReference type="CDD" id="cd03230">
    <property type="entry name" value="ABC_DR_subfamily_A"/>
    <property type="match status" value="1"/>
</dbReference>
<keyword evidence="2 5" id="KW-0067">ATP-binding</keyword>
<dbReference type="PROSITE" id="PS00211">
    <property type="entry name" value="ABC_TRANSPORTER_1"/>
    <property type="match status" value="1"/>
</dbReference>
<keyword evidence="6" id="KW-1185">Reference proteome</keyword>
<evidence type="ECO:0000313" key="6">
    <source>
        <dbReference type="Proteomes" id="UP000199215"/>
    </source>
</evidence>
<dbReference type="Gene3D" id="3.40.50.300">
    <property type="entry name" value="P-loop containing nucleotide triphosphate hydrolases"/>
    <property type="match status" value="1"/>
</dbReference>
<feature type="region of interest" description="Disordered" evidence="3">
    <location>
        <begin position="1"/>
        <end position="33"/>
    </location>
</feature>
<dbReference type="SMART" id="SM00382">
    <property type="entry name" value="AAA"/>
    <property type="match status" value="1"/>
</dbReference>
<reference evidence="5 6" key="1">
    <citation type="submission" date="2016-10" db="EMBL/GenBank/DDBJ databases">
        <authorList>
            <person name="de Groot N.N."/>
        </authorList>
    </citation>
    <scope>NUCLEOTIDE SEQUENCE [LARGE SCALE GENOMIC DNA]</scope>
    <source>
        <strain evidence="5 6">IBRC-M10418</strain>
    </source>
</reference>
<dbReference type="InterPro" id="IPR027417">
    <property type="entry name" value="P-loop_NTPase"/>
</dbReference>
<feature type="region of interest" description="Disordered" evidence="3">
    <location>
        <begin position="362"/>
        <end position="395"/>
    </location>
</feature>
<feature type="compositionally biased region" description="Gly residues" evidence="3">
    <location>
        <begin position="9"/>
        <end position="24"/>
    </location>
</feature>
<dbReference type="PROSITE" id="PS50893">
    <property type="entry name" value="ABC_TRANSPORTER_2"/>
    <property type="match status" value="1"/>
</dbReference>
<organism evidence="5 6">
    <name type="scientific">Halopenitus malekzadehii</name>
    <dbReference type="NCBI Taxonomy" id="1267564"/>
    <lineage>
        <taxon>Archaea</taxon>
        <taxon>Methanobacteriati</taxon>
        <taxon>Methanobacteriota</taxon>
        <taxon>Stenosarchaea group</taxon>
        <taxon>Halobacteria</taxon>
        <taxon>Halobacteriales</taxon>
        <taxon>Haloferacaceae</taxon>
        <taxon>Halopenitus</taxon>
    </lineage>
</organism>
<dbReference type="Proteomes" id="UP000199215">
    <property type="component" value="Unassembled WGS sequence"/>
</dbReference>
<evidence type="ECO:0000259" key="4">
    <source>
        <dbReference type="PROSITE" id="PS50893"/>
    </source>
</evidence>
<dbReference type="SUPFAM" id="SSF52540">
    <property type="entry name" value="P-loop containing nucleoside triphosphate hydrolases"/>
    <property type="match status" value="1"/>
</dbReference>
<proteinExistence type="predicted"/>
<dbReference type="RefSeq" id="WP_092815122.1">
    <property type="nucleotide sequence ID" value="NZ_FNWU01000001.1"/>
</dbReference>
<sequence length="395" mass="40390">MRTDSDADGSGGGTTADTGGGTNDGGRADDGEPVLHAADVHKSYGDVTALSGADLAVGRGEVFGLIGPNGAGKTTLVRALTGTTSVDGTVRVLGTQPAAVDPERIGLLPQSFDPPGRLTARELVSYYAGLYTDARDVDAVLADVGLESDADAWYETLSGGQRRRACVATALVNDPDVLFLDEPTTGIDPAGRRDIHRVIRAAAAAGTTVFLTSHAMSEVEQLADRVGLMREGTIVAVGSPTSLIAEYGGHPTLSVTLEIPETDGPTDAATAREAGVAAIRSNTHFEIRERGAHADSVADPTAGQTADGTHGPHGTAIEVDDVPLEGINDVLDALTAAGIDVESVSWSEPSLEDVYLELTGEAYRPTGTEESIDTADSTAGSGPSSSRAATDGGSR</sequence>
<evidence type="ECO:0000256" key="2">
    <source>
        <dbReference type="ARBA" id="ARBA00022840"/>
    </source>
</evidence>
<evidence type="ECO:0000256" key="3">
    <source>
        <dbReference type="SAM" id="MobiDB-lite"/>
    </source>
</evidence>
<dbReference type="OrthoDB" id="87732at2157"/>
<feature type="compositionally biased region" description="Polar residues" evidence="3">
    <location>
        <begin position="374"/>
        <end position="388"/>
    </location>
</feature>
<dbReference type="PANTHER" id="PTHR43582">
    <property type="entry name" value="LINEARMYCIN RESISTANCE ATP-BINDING PROTEIN LNRL"/>
    <property type="match status" value="1"/>
</dbReference>
<dbReference type="InterPro" id="IPR017871">
    <property type="entry name" value="ABC_transporter-like_CS"/>
</dbReference>
<dbReference type="GO" id="GO:0005524">
    <property type="term" value="F:ATP binding"/>
    <property type="evidence" value="ECO:0007669"/>
    <property type="project" value="UniProtKB-KW"/>
</dbReference>
<accession>A0A1H6I6R4</accession>
<protein>
    <submittedName>
        <fullName evidence="5">ABC-2 type transport system ATP-binding protein</fullName>
    </submittedName>
</protein>
<dbReference type="Pfam" id="PF00005">
    <property type="entry name" value="ABC_tran"/>
    <property type="match status" value="1"/>
</dbReference>
<name>A0A1H6I6R4_9EURY</name>
<gene>
    <name evidence="5" type="ORF">SAMN05192561_1011011</name>
</gene>
<keyword evidence="1" id="KW-0547">Nucleotide-binding</keyword>
<dbReference type="PANTHER" id="PTHR43582:SF2">
    <property type="entry name" value="LINEARMYCIN RESISTANCE ATP-BINDING PROTEIN LNRL"/>
    <property type="match status" value="1"/>
</dbReference>
<feature type="region of interest" description="Disordered" evidence="3">
    <location>
        <begin position="293"/>
        <end position="315"/>
    </location>
</feature>
<dbReference type="GO" id="GO:0016887">
    <property type="term" value="F:ATP hydrolysis activity"/>
    <property type="evidence" value="ECO:0007669"/>
    <property type="project" value="InterPro"/>
</dbReference>
<dbReference type="InterPro" id="IPR003439">
    <property type="entry name" value="ABC_transporter-like_ATP-bd"/>
</dbReference>
<dbReference type="EMBL" id="FNWU01000001">
    <property type="protein sequence ID" value="SEH43290.1"/>
    <property type="molecule type" value="Genomic_DNA"/>
</dbReference>
<evidence type="ECO:0000256" key="1">
    <source>
        <dbReference type="ARBA" id="ARBA00022741"/>
    </source>
</evidence>
<dbReference type="InterPro" id="IPR003593">
    <property type="entry name" value="AAA+_ATPase"/>
</dbReference>
<dbReference type="AlphaFoldDB" id="A0A1H6I6R4"/>
<feature type="domain" description="ABC transporter" evidence="4">
    <location>
        <begin position="35"/>
        <end position="256"/>
    </location>
</feature>